<dbReference type="SUPFAM" id="SSF53756">
    <property type="entry name" value="UDP-Glycosyltransferase/glycogen phosphorylase"/>
    <property type="match status" value="1"/>
</dbReference>
<keyword evidence="2" id="KW-1185">Reference proteome</keyword>
<name>A0ABU1Y8W6_9FLAO</name>
<comment type="caution">
    <text evidence="1">The sequence shown here is derived from an EMBL/GenBank/DDBJ whole genome shotgun (WGS) entry which is preliminary data.</text>
</comment>
<dbReference type="RefSeq" id="WP_310281955.1">
    <property type="nucleotide sequence ID" value="NZ_JAVDWQ010000008.1"/>
</dbReference>
<accession>A0ABU1Y8W6</accession>
<gene>
    <name evidence="1" type="ORF">J2W48_002625</name>
</gene>
<evidence type="ECO:0000313" key="1">
    <source>
        <dbReference type="EMBL" id="MDR7210675.1"/>
    </source>
</evidence>
<organism evidence="1 2">
    <name type="scientific">Flavobacterium piscis</name>
    <dbReference type="NCBI Taxonomy" id="1114874"/>
    <lineage>
        <taxon>Bacteria</taxon>
        <taxon>Pseudomonadati</taxon>
        <taxon>Bacteroidota</taxon>
        <taxon>Flavobacteriia</taxon>
        <taxon>Flavobacteriales</taxon>
        <taxon>Flavobacteriaceae</taxon>
        <taxon>Flavobacterium</taxon>
    </lineage>
</organism>
<reference evidence="1 2" key="1">
    <citation type="submission" date="2023-07" db="EMBL/GenBank/DDBJ databases">
        <title>Sorghum-associated microbial communities from plants grown in Nebraska, USA.</title>
        <authorList>
            <person name="Schachtman D."/>
        </authorList>
    </citation>
    <scope>NUCLEOTIDE SEQUENCE [LARGE SCALE GENOMIC DNA]</scope>
    <source>
        <strain evidence="1 2">4129</strain>
    </source>
</reference>
<dbReference type="Pfam" id="PF13692">
    <property type="entry name" value="Glyco_trans_1_4"/>
    <property type="match status" value="1"/>
</dbReference>
<protein>
    <submittedName>
        <fullName evidence="1">Glycosyltransferase involved in cell wall biosynthesis</fullName>
    </submittedName>
</protein>
<sequence>MTEEPILFITRHDPSQSGGGCYATRAYLEALIELYPQRVCLFVGSSFNEYKIHGYENLREIIRIPGRSLLQFARGMIKNSYTKFEDALEKWLKNNRPEFAILDGGIIGGSYVKCLKGCQAKVYTIHHNQEVEYNRDNKTMDTLRGKYMGWVKAVEKKAYLLSDKNLFITNADLQAFEMVYGSSEGNYTLGCFEFFSETPVKHKVSISENLERDLKLVVSGSLEAIQSTEGIYWFINNIYTKLKTKAPHMKLTLTGRNPGDELIALCKEKEIDIIPSPDDILLILSQNHIYLCPVKLGGGLKLRIMDAMKVGLPCLIQERSLRGYEEMTKTGFVSSFKDENDFIKQFEKLLEKMKSNSSFSEIIISEYQKHFSFASGILKLKSIIENGLA</sequence>
<dbReference type="EMBL" id="JAVDWQ010000008">
    <property type="protein sequence ID" value="MDR7210675.1"/>
    <property type="molecule type" value="Genomic_DNA"/>
</dbReference>
<dbReference type="Proteomes" id="UP001269081">
    <property type="component" value="Unassembled WGS sequence"/>
</dbReference>
<dbReference type="Gene3D" id="3.40.50.2000">
    <property type="entry name" value="Glycogen Phosphorylase B"/>
    <property type="match status" value="1"/>
</dbReference>
<evidence type="ECO:0000313" key="2">
    <source>
        <dbReference type="Proteomes" id="UP001269081"/>
    </source>
</evidence>
<proteinExistence type="predicted"/>